<accession>A0A1H1JYA1</accession>
<dbReference type="AlphaFoldDB" id="A0A1H1JYA1"/>
<dbReference type="EMBL" id="FNKX01000002">
    <property type="protein sequence ID" value="SDR54750.1"/>
    <property type="molecule type" value="Genomic_DNA"/>
</dbReference>
<organism evidence="1 2">
    <name type="scientific">Paraburkholderia tuberum</name>
    <dbReference type="NCBI Taxonomy" id="157910"/>
    <lineage>
        <taxon>Bacteria</taxon>
        <taxon>Pseudomonadati</taxon>
        <taxon>Pseudomonadota</taxon>
        <taxon>Betaproteobacteria</taxon>
        <taxon>Burkholderiales</taxon>
        <taxon>Burkholderiaceae</taxon>
        <taxon>Paraburkholderia</taxon>
    </lineage>
</organism>
<proteinExistence type="predicted"/>
<sequence length="87" mass="9746">MVPSKSFVVSYNEELQQFEMYSLKDSDLAALRENAVVAPWRLSAIPGGKLGENIAKRLGAMALGVLSIYHPEVQQRLRVEPDQFPFP</sequence>
<name>A0A1H1JYA1_9BURK</name>
<evidence type="ECO:0000313" key="2">
    <source>
        <dbReference type="Proteomes" id="UP000199365"/>
    </source>
</evidence>
<dbReference type="Proteomes" id="UP000199365">
    <property type="component" value="Unassembled WGS sequence"/>
</dbReference>
<gene>
    <name evidence="1" type="ORF">SAMN05445850_5933</name>
</gene>
<protein>
    <submittedName>
        <fullName evidence="1">Uncharacterized protein</fullName>
    </submittedName>
</protein>
<reference evidence="2" key="1">
    <citation type="submission" date="2016-10" db="EMBL/GenBank/DDBJ databases">
        <authorList>
            <person name="Varghese N."/>
            <person name="Submissions S."/>
        </authorList>
    </citation>
    <scope>NUCLEOTIDE SEQUENCE [LARGE SCALE GENOMIC DNA]</scope>
    <source>
        <strain evidence="2">DUS833</strain>
    </source>
</reference>
<keyword evidence="2" id="KW-1185">Reference proteome</keyword>
<evidence type="ECO:0000313" key="1">
    <source>
        <dbReference type="EMBL" id="SDR54750.1"/>
    </source>
</evidence>
<dbReference type="RefSeq" id="WP_090809231.1">
    <property type="nucleotide sequence ID" value="NZ_FNKX01000002.1"/>
</dbReference>